<dbReference type="AlphaFoldDB" id="A0A0C2NJQ9"/>
<organism evidence="1 2">
    <name type="scientific">Thelohanellus kitauei</name>
    <name type="common">Myxosporean</name>
    <dbReference type="NCBI Taxonomy" id="669202"/>
    <lineage>
        <taxon>Eukaryota</taxon>
        <taxon>Metazoa</taxon>
        <taxon>Cnidaria</taxon>
        <taxon>Myxozoa</taxon>
        <taxon>Myxosporea</taxon>
        <taxon>Bivalvulida</taxon>
        <taxon>Platysporina</taxon>
        <taxon>Myxobolidae</taxon>
        <taxon>Thelohanellus</taxon>
    </lineage>
</organism>
<accession>A0A0C2NJQ9</accession>
<reference evidence="1 2" key="1">
    <citation type="journal article" date="2014" name="Genome Biol. Evol.">
        <title>The genome of the myxosporean Thelohanellus kitauei shows adaptations to nutrient acquisition within its fish host.</title>
        <authorList>
            <person name="Yang Y."/>
            <person name="Xiong J."/>
            <person name="Zhou Z."/>
            <person name="Huo F."/>
            <person name="Miao W."/>
            <person name="Ran C."/>
            <person name="Liu Y."/>
            <person name="Zhang J."/>
            <person name="Feng J."/>
            <person name="Wang M."/>
            <person name="Wang M."/>
            <person name="Wang L."/>
            <person name="Yao B."/>
        </authorList>
    </citation>
    <scope>NUCLEOTIDE SEQUENCE [LARGE SCALE GENOMIC DNA]</scope>
    <source>
        <strain evidence="1">Wuqing</strain>
    </source>
</reference>
<evidence type="ECO:0000313" key="2">
    <source>
        <dbReference type="Proteomes" id="UP000031668"/>
    </source>
</evidence>
<protein>
    <submittedName>
        <fullName evidence="1">Uncharacterized protein</fullName>
    </submittedName>
</protein>
<evidence type="ECO:0000313" key="1">
    <source>
        <dbReference type="EMBL" id="KII74262.1"/>
    </source>
</evidence>
<sequence length="138" mass="16400">MKIVFEKLKSYELNYVFWKGAPNMFVFDFKQKNKTSIEERQVIGISMDSGKSFLRWRPTYKNQPLYVDEFVPIKNILFGISALNRTLFYVDRELDIFSIIKYGRSCSWIPSRFDPSLLIKLVAKRSPVSKNYFFTQIK</sequence>
<keyword evidence="2" id="KW-1185">Reference proteome</keyword>
<dbReference type="EMBL" id="JWZT01000477">
    <property type="protein sequence ID" value="KII74262.1"/>
    <property type="molecule type" value="Genomic_DNA"/>
</dbReference>
<proteinExistence type="predicted"/>
<dbReference type="Proteomes" id="UP000031668">
    <property type="component" value="Unassembled WGS sequence"/>
</dbReference>
<name>A0A0C2NJQ9_THEKT</name>
<comment type="caution">
    <text evidence="1">The sequence shown here is derived from an EMBL/GenBank/DDBJ whole genome shotgun (WGS) entry which is preliminary data.</text>
</comment>
<gene>
    <name evidence="1" type="ORF">RF11_05737</name>
</gene>